<dbReference type="OrthoDB" id="10562865at2759"/>
<comment type="caution">
    <text evidence="2">The sequence shown here is derived from an EMBL/GenBank/DDBJ whole genome shotgun (WGS) entry which is preliminary data.</text>
</comment>
<feature type="transmembrane region" description="Helical" evidence="1">
    <location>
        <begin position="34"/>
        <end position="57"/>
    </location>
</feature>
<keyword evidence="1" id="KW-1133">Transmembrane helix</keyword>
<dbReference type="EMBL" id="REGN01008741">
    <property type="protein sequence ID" value="RNA02841.1"/>
    <property type="molecule type" value="Genomic_DNA"/>
</dbReference>
<feature type="transmembrane region" description="Helical" evidence="1">
    <location>
        <begin position="97"/>
        <end position="120"/>
    </location>
</feature>
<reference evidence="2 3" key="1">
    <citation type="journal article" date="2018" name="Sci. Rep.">
        <title>Genomic signatures of local adaptation to the degree of environmental predictability in rotifers.</title>
        <authorList>
            <person name="Franch-Gras L."/>
            <person name="Hahn C."/>
            <person name="Garcia-Roger E.M."/>
            <person name="Carmona M.J."/>
            <person name="Serra M."/>
            <person name="Gomez A."/>
        </authorList>
    </citation>
    <scope>NUCLEOTIDE SEQUENCE [LARGE SCALE GENOMIC DNA]</scope>
    <source>
        <strain evidence="2">HYR1</strain>
    </source>
</reference>
<feature type="non-terminal residue" evidence="2">
    <location>
        <position position="135"/>
    </location>
</feature>
<keyword evidence="3" id="KW-1185">Reference proteome</keyword>
<keyword evidence="1" id="KW-0472">Membrane</keyword>
<gene>
    <name evidence="2" type="ORF">BpHYR1_019381</name>
</gene>
<evidence type="ECO:0000313" key="2">
    <source>
        <dbReference type="EMBL" id="RNA02841.1"/>
    </source>
</evidence>
<keyword evidence="1" id="KW-0812">Transmembrane</keyword>
<evidence type="ECO:0000256" key="1">
    <source>
        <dbReference type="SAM" id="Phobius"/>
    </source>
</evidence>
<name>A0A3M7PVT0_BRAPC</name>
<sequence length="135" mass="15492">MFFIKSKSQKGLDDLQQCQGIEKMLTNDYPKSESLCFILVGLVLGLTAIGLQIYSIIKQTPLYYIGTGIWVGSLMVINELLLLYLNDFKAMRKSVGMFYISSFFRNFCFIITTALMFFSINSIRKVFQENSGKEY</sequence>
<evidence type="ECO:0000313" key="3">
    <source>
        <dbReference type="Proteomes" id="UP000276133"/>
    </source>
</evidence>
<organism evidence="2 3">
    <name type="scientific">Brachionus plicatilis</name>
    <name type="common">Marine rotifer</name>
    <name type="synonym">Brachionus muelleri</name>
    <dbReference type="NCBI Taxonomy" id="10195"/>
    <lineage>
        <taxon>Eukaryota</taxon>
        <taxon>Metazoa</taxon>
        <taxon>Spiralia</taxon>
        <taxon>Gnathifera</taxon>
        <taxon>Rotifera</taxon>
        <taxon>Eurotatoria</taxon>
        <taxon>Monogononta</taxon>
        <taxon>Pseudotrocha</taxon>
        <taxon>Ploima</taxon>
        <taxon>Brachionidae</taxon>
        <taxon>Brachionus</taxon>
    </lineage>
</organism>
<dbReference type="AlphaFoldDB" id="A0A3M7PVT0"/>
<protein>
    <submittedName>
        <fullName evidence="2">Uncharacterized protein</fullName>
    </submittedName>
</protein>
<accession>A0A3M7PVT0</accession>
<feature type="transmembrane region" description="Helical" evidence="1">
    <location>
        <begin position="63"/>
        <end position="85"/>
    </location>
</feature>
<dbReference type="Proteomes" id="UP000276133">
    <property type="component" value="Unassembled WGS sequence"/>
</dbReference>
<proteinExistence type="predicted"/>